<name>A0A9D4PDR5_RHISA</name>
<gene>
    <name evidence="7" type="ORF">HPB52_018849</name>
</gene>
<dbReference type="CDD" id="cd09358">
    <property type="entry name" value="LIM_Mical_like"/>
    <property type="match status" value="1"/>
</dbReference>
<evidence type="ECO:0000256" key="5">
    <source>
        <dbReference type="SAM" id="MobiDB-lite"/>
    </source>
</evidence>
<reference evidence="7" key="1">
    <citation type="journal article" date="2020" name="Cell">
        <title>Large-Scale Comparative Analyses of Tick Genomes Elucidate Their Genetic Diversity and Vector Capacities.</title>
        <authorList>
            <consortium name="Tick Genome and Microbiome Consortium (TIGMIC)"/>
            <person name="Jia N."/>
            <person name="Wang J."/>
            <person name="Shi W."/>
            <person name="Du L."/>
            <person name="Sun Y."/>
            <person name="Zhan W."/>
            <person name="Jiang J.F."/>
            <person name="Wang Q."/>
            <person name="Zhang B."/>
            <person name="Ji P."/>
            <person name="Bell-Sakyi L."/>
            <person name="Cui X.M."/>
            <person name="Yuan T.T."/>
            <person name="Jiang B.G."/>
            <person name="Yang W.F."/>
            <person name="Lam T.T."/>
            <person name="Chang Q.C."/>
            <person name="Ding S.J."/>
            <person name="Wang X.J."/>
            <person name="Zhu J.G."/>
            <person name="Ruan X.D."/>
            <person name="Zhao L."/>
            <person name="Wei J.T."/>
            <person name="Ye R.Z."/>
            <person name="Que T.C."/>
            <person name="Du C.H."/>
            <person name="Zhou Y.H."/>
            <person name="Cheng J.X."/>
            <person name="Dai P.F."/>
            <person name="Guo W.B."/>
            <person name="Han X.H."/>
            <person name="Huang E.J."/>
            <person name="Li L.F."/>
            <person name="Wei W."/>
            <person name="Gao Y.C."/>
            <person name="Liu J.Z."/>
            <person name="Shao H.Z."/>
            <person name="Wang X."/>
            <person name="Wang C.C."/>
            <person name="Yang T.C."/>
            <person name="Huo Q.B."/>
            <person name="Li W."/>
            <person name="Chen H.Y."/>
            <person name="Chen S.E."/>
            <person name="Zhou L.G."/>
            <person name="Ni X.B."/>
            <person name="Tian J.H."/>
            <person name="Sheng Y."/>
            <person name="Liu T."/>
            <person name="Pan Y.S."/>
            <person name="Xia L.Y."/>
            <person name="Li J."/>
            <person name="Zhao F."/>
            <person name="Cao W.C."/>
        </authorList>
    </citation>
    <scope>NUCLEOTIDE SEQUENCE</scope>
    <source>
        <strain evidence="7">Rsan-2018</strain>
    </source>
</reference>
<evidence type="ECO:0000313" key="7">
    <source>
        <dbReference type="EMBL" id="KAH7936142.1"/>
    </source>
</evidence>
<feature type="region of interest" description="Disordered" evidence="5">
    <location>
        <begin position="490"/>
        <end position="592"/>
    </location>
</feature>
<organism evidence="7 8">
    <name type="scientific">Rhipicephalus sanguineus</name>
    <name type="common">Brown dog tick</name>
    <name type="synonym">Ixodes sanguineus</name>
    <dbReference type="NCBI Taxonomy" id="34632"/>
    <lineage>
        <taxon>Eukaryota</taxon>
        <taxon>Metazoa</taxon>
        <taxon>Ecdysozoa</taxon>
        <taxon>Arthropoda</taxon>
        <taxon>Chelicerata</taxon>
        <taxon>Arachnida</taxon>
        <taxon>Acari</taxon>
        <taxon>Parasitiformes</taxon>
        <taxon>Ixodida</taxon>
        <taxon>Ixodoidea</taxon>
        <taxon>Ixodidae</taxon>
        <taxon>Rhipicephalinae</taxon>
        <taxon>Rhipicephalus</taxon>
        <taxon>Rhipicephalus</taxon>
    </lineage>
</organism>
<dbReference type="SUPFAM" id="SSF57716">
    <property type="entry name" value="Glucocorticoid receptor-like (DNA-binding domain)"/>
    <property type="match status" value="2"/>
</dbReference>
<feature type="region of interest" description="Disordered" evidence="5">
    <location>
        <begin position="433"/>
        <end position="473"/>
    </location>
</feature>
<feature type="region of interest" description="Disordered" evidence="5">
    <location>
        <begin position="1"/>
        <end position="34"/>
    </location>
</feature>
<feature type="region of interest" description="Disordered" evidence="5">
    <location>
        <begin position="763"/>
        <end position="796"/>
    </location>
</feature>
<evidence type="ECO:0000256" key="3">
    <source>
        <dbReference type="ARBA" id="ARBA00023038"/>
    </source>
</evidence>
<dbReference type="EMBL" id="JABSTV010001255">
    <property type="protein sequence ID" value="KAH7936142.1"/>
    <property type="molecule type" value="Genomic_DNA"/>
</dbReference>
<keyword evidence="2 4" id="KW-0862">Zinc</keyword>
<accession>A0A9D4PDR5</accession>
<dbReference type="Gene3D" id="2.10.110.10">
    <property type="entry name" value="Cysteine Rich Protein"/>
    <property type="match status" value="1"/>
</dbReference>
<feature type="domain" description="LIM zinc-binding" evidence="6">
    <location>
        <begin position="691"/>
        <end position="751"/>
    </location>
</feature>
<proteinExistence type="predicted"/>
<keyword evidence="8" id="KW-1185">Reference proteome</keyword>
<dbReference type="InterPro" id="IPR001781">
    <property type="entry name" value="Znf_LIM"/>
</dbReference>
<protein>
    <recommendedName>
        <fullName evidence="6">LIM zinc-binding domain-containing protein</fullName>
    </recommendedName>
</protein>
<evidence type="ECO:0000259" key="6">
    <source>
        <dbReference type="PROSITE" id="PS50023"/>
    </source>
</evidence>
<feature type="compositionally biased region" description="Basic and acidic residues" evidence="5">
    <location>
        <begin position="490"/>
        <end position="505"/>
    </location>
</feature>
<sequence>MEEPPVAGSEMAFSDSKPVEASEAIVKSSEGEDASENLTAALDVVDKAWTAIENGHATEPATALLDEKQLEEAVVSSEADRSLSFTNGECCERLEIVETSSPEEGQRVMESECCLAEAQDAVAPNDNGMTAAASDFAAGEGTPVECGSPCLDNGTTDGDSAVPSDIISHAVEDAGSPSTNDDGEPAQLAEEEVDVRGTPLSENDAAESSATSECDTKTDDGLHNINLDLGNIRQRFESPQESVPSVADRSALGRSESLLQRLEKYQSVAAGERNGDAHSPTESEDEDSSVVRETKTKEKVVYEGLSSLKSQWESGTVNSHQERTEETKEELAKLRKKMCLGRSESMRQVYQKAVEDANRIQAGRAEQISVEGQEARATSIKEKFEAGVVTQETEAEKIERLQREKQEELSVFNETGIAHEAKNIFKQLDAEVARQSGAPSASLARSPSNRWNVARPQQNAVSPGDVVRSSDPVHDVEVATTEVSERFKFFENFKDDSNKQRKRFEMTPPRESGKEPSPEFQPPRDPNVVRAADPAEEVIVTDTARRMRERFRELEVNASREEPPQGPKPLKRITPPREYTRDNAHEPSPEVQRDPDIVQCSYRVEDDIVVEADRAKSMRARFENWDAEREARESRRNGENADEECLPMADTAKTLRAKFEAIRDESERQEAHRPKPKVNRFVEFPGTPNSEACAICNKKLYPMERMEVSGLRMHKNCFRCSHCSCHLRLESYTISGGKLYCGPHFKQFFIAKGNYDEGFGREKWSRSASPASRESNEEYTNGDRDHMGILDQPVIA</sequence>
<feature type="region of interest" description="Disordered" evidence="5">
    <location>
        <begin position="139"/>
        <end position="296"/>
    </location>
</feature>
<feature type="compositionally biased region" description="Basic and acidic residues" evidence="5">
    <location>
        <begin position="578"/>
        <end position="592"/>
    </location>
</feature>
<feature type="compositionally biased region" description="Basic and acidic residues" evidence="5">
    <location>
        <begin position="543"/>
        <end position="563"/>
    </location>
</feature>
<evidence type="ECO:0000256" key="2">
    <source>
        <dbReference type="ARBA" id="ARBA00022833"/>
    </source>
</evidence>
<comment type="caution">
    <text evidence="7">The sequence shown here is derived from an EMBL/GenBank/DDBJ whole genome shotgun (WGS) entry which is preliminary data.</text>
</comment>
<dbReference type="VEuPathDB" id="VectorBase:RSAN_025796"/>
<keyword evidence="1 4" id="KW-0479">Metal-binding</keyword>
<evidence type="ECO:0000256" key="4">
    <source>
        <dbReference type="PROSITE-ProRule" id="PRU00125"/>
    </source>
</evidence>
<dbReference type="SMART" id="SM00132">
    <property type="entry name" value="LIM"/>
    <property type="match status" value="1"/>
</dbReference>
<dbReference type="Proteomes" id="UP000821837">
    <property type="component" value="Unassembled WGS sequence"/>
</dbReference>
<dbReference type="AlphaFoldDB" id="A0A9D4PDR5"/>
<dbReference type="PANTHER" id="PTHR24206">
    <property type="entry name" value="OS06G0237300 PROTEIN"/>
    <property type="match status" value="1"/>
</dbReference>
<reference evidence="7" key="2">
    <citation type="submission" date="2021-09" db="EMBL/GenBank/DDBJ databases">
        <authorList>
            <person name="Jia N."/>
            <person name="Wang J."/>
            <person name="Shi W."/>
            <person name="Du L."/>
            <person name="Sun Y."/>
            <person name="Zhan W."/>
            <person name="Jiang J."/>
            <person name="Wang Q."/>
            <person name="Zhang B."/>
            <person name="Ji P."/>
            <person name="Sakyi L.B."/>
            <person name="Cui X."/>
            <person name="Yuan T."/>
            <person name="Jiang B."/>
            <person name="Yang W."/>
            <person name="Lam T.T.-Y."/>
            <person name="Chang Q."/>
            <person name="Ding S."/>
            <person name="Wang X."/>
            <person name="Zhu J."/>
            <person name="Ruan X."/>
            <person name="Zhao L."/>
            <person name="Wei J."/>
            <person name="Que T."/>
            <person name="Du C."/>
            <person name="Cheng J."/>
            <person name="Dai P."/>
            <person name="Han X."/>
            <person name="Huang E."/>
            <person name="Gao Y."/>
            <person name="Liu J."/>
            <person name="Shao H."/>
            <person name="Ye R."/>
            <person name="Li L."/>
            <person name="Wei W."/>
            <person name="Wang X."/>
            <person name="Wang C."/>
            <person name="Huo Q."/>
            <person name="Li W."/>
            <person name="Guo W."/>
            <person name="Chen H."/>
            <person name="Chen S."/>
            <person name="Zhou L."/>
            <person name="Zhou L."/>
            <person name="Ni X."/>
            <person name="Tian J."/>
            <person name="Zhou Y."/>
            <person name="Sheng Y."/>
            <person name="Liu T."/>
            <person name="Pan Y."/>
            <person name="Xia L."/>
            <person name="Li J."/>
            <person name="Zhao F."/>
            <person name="Cao W."/>
        </authorList>
    </citation>
    <scope>NUCLEOTIDE SEQUENCE</scope>
    <source>
        <strain evidence="7">Rsan-2018</strain>
        <tissue evidence="7">Larvae</tissue>
    </source>
</reference>
<dbReference type="PROSITE" id="PS50023">
    <property type="entry name" value="LIM_DOMAIN_2"/>
    <property type="match status" value="1"/>
</dbReference>
<feature type="compositionally biased region" description="Polar residues" evidence="5">
    <location>
        <begin position="437"/>
        <end position="461"/>
    </location>
</feature>
<evidence type="ECO:0000256" key="1">
    <source>
        <dbReference type="ARBA" id="ARBA00022723"/>
    </source>
</evidence>
<evidence type="ECO:0000313" key="8">
    <source>
        <dbReference type="Proteomes" id="UP000821837"/>
    </source>
</evidence>
<dbReference type="GO" id="GO:0046872">
    <property type="term" value="F:metal ion binding"/>
    <property type="evidence" value="ECO:0007669"/>
    <property type="project" value="UniProtKB-KW"/>
</dbReference>
<feature type="compositionally biased region" description="Acidic residues" evidence="5">
    <location>
        <begin position="181"/>
        <end position="193"/>
    </location>
</feature>
<dbReference type="Pfam" id="PF00412">
    <property type="entry name" value="LIM"/>
    <property type="match status" value="1"/>
</dbReference>
<keyword evidence="3 4" id="KW-0440">LIM domain</keyword>